<dbReference type="AlphaFoldDB" id="A0A2Z7A8C4"/>
<feature type="transmembrane region" description="Helical" evidence="2">
    <location>
        <begin position="31"/>
        <end position="56"/>
    </location>
</feature>
<dbReference type="EMBL" id="KV017617">
    <property type="protein sequence ID" value="KZV17962.1"/>
    <property type="molecule type" value="Genomic_DNA"/>
</dbReference>
<sequence length="413" mass="46363">MESCLISNTIQVYFASILEIENEGTVAMFEALISFGLSGFLGCLLVIYEAALIEFFQNSSVRNGRVFSTVRGKPVEISEEVFAETFELPMDGLMDMHEVPKDLVFDARSEFSFDGEQLNTSCKKRELKIVFRLLSDILAKSVTVKAGSFDTVTHERFLMMSAINEGVQSIGAYCCLTFSRAWSCLGPGKPEAMRYRFAVSKKRPTANVDEPTVKRKRTLVGKAAVVEKESALVTVAQEAIPLQLIEPTSVVPAEQPSAPKRKAPKRKFRMPASSDDEIVEKRAAVEDVVEKERDTSVDNLTTRRMVANDPSREMRVRYCRSPSHPVVAKTTTFPPRATVMLTRVYISLDWTTSRHMRPDLTLNATPNEAAPTYSTTPYPTRYKFTLRQLLIFTNATDLSNMTAFHYATSFHQN</sequence>
<name>A0A2Z7A8C4_9LAMI</name>
<evidence type="ECO:0000313" key="3">
    <source>
        <dbReference type="EMBL" id="KZV17962.1"/>
    </source>
</evidence>
<dbReference type="Proteomes" id="UP000250235">
    <property type="component" value="Unassembled WGS sequence"/>
</dbReference>
<keyword evidence="2" id="KW-0812">Transmembrane</keyword>
<evidence type="ECO:0000313" key="4">
    <source>
        <dbReference type="Proteomes" id="UP000250235"/>
    </source>
</evidence>
<feature type="compositionally biased region" description="Basic residues" evidence="1">
    <location>
        <begin position="259"/>
        <end position="269"/>
    </location>
</feature>
<keyword evidence="2" id="KW-1133">Transmembrane helix</keyword>
<proteinExistence type="predicted"/>
<feature type="region of interest" description="Disordered" evidence="1">
    <location>
        <begin position="251"/>
        <end position="274"/>
    </location>
</feature>
<keyword evidence="2" id="KW-0472">Membrane</keyword>
<protein>
    <submittedName>
        <fullName evidence="3">Uncharacterized protein</fullName>
    </submittedName>
</protein>
<organism evidence="3 4">
    <name type="scientific">Dorcoceras hygrometricum</name>
    <dbReference type="NCBI Taxonomy" id="472368"/>
    <lineage>
        <taxon>Eukaryota</taxon>
        <taxon>Viridiplantae</taxon>
        <taxon>Streptophyta</taxon>
        <taxon>Embryophyta</taxon>
        <taxon>Tracheophyta</taxon>
        <taxon>Spermatophyta</taxon>
        <taxon>Magnoliopsida</taxon>
        <taxon>eudicotyledons</taxon>
        <taxon>Gunneridae</taxon>
        <taxon>Pentapetalae</taxon>
        <taxon>asterids</taxon>
        <taxon>lamiids</taxon>
        <taxon>Lamiales</taxon>
        <taxon>Gesneriaceae</taxon>
        <taxon>Didymocarpoideae</taxon>
        <taxon>Trichosporeae</taxon>
        <taxon>Loxocarpinae</taxon>
        <taxon>Dorcoceras</taxon>
    </lineage>
</organism>
<gene>
    <name evidence="3" type="ORF">F511_31585</name>
</gene>
<accession>A0A2Z7A8C4</accession>
<reference evidence="3 4" key="1">
    <citation type="journal article" date="2015" name="Proc. Natl. Acad. Sci. U.S.A.">
        <title>The resurrection genome of Boea hygrometrica: A blueprint for survival of dehydration.</title>
        <authorList>
            <person name="Xiao L."/>
            <person name="Yang G."/>
            <person name="Zhang L."/>
            <person name="Yang X."/>
            <person name="Zhao S."/>
            <person name="Ji Z."/>
            <person name="Zhou Q."/>
            <person name="Hu M."/>
            <person name="Wang Y."/>
            <person name="Chen M."/>
            <person name="Xu Y."/>
            <person name="Jin H."/>
            <person name="Xiao X."/>
            <person name="Hu G."/>
            <person name="Bao F."/>
            <person name="Hu Y."/>
            <person name="Wan P."/>
            <person name="Li L."/>
            <person name="Deng X."/>
            <person name="Kuang T."/>
            <person name="Xiang C."/>
            <person name="Zhu J.K."/>
            <person name="Oliver M.J."/>
            <person name="He Y."/>
        </authorList>
    </citation>
    <scope>NUCLEOTIDE SEQUENCE [LARGE SCALE GENOMIC DNA]</scope>
    <source>
        <strain evidence="4">cv. XS01</strain>
    </source>
</reference>
<evidence type="ECO:0000256" key="1">
    <source>
        <dbReference type="SAM" id="MobiDB-lite"/>
    </source>
</evidence>
<evidence type="ECO:0000256" key="2">
    <source>
        <dbReference type="SAM" id="Phobius"/>
    </source>
</evidence>
<keyword evidence="4" id="KW-1185">Reference proteome</keyword>
<dbReference type="OrthoDB" id="1839301at2759"/>